<feature type="compositionally biased region" description="Basic and acidic residues" evidence="6">
    <location>
        <begin position="64"/>
        <end position="74"/>
    </location>
</feature>
<feature type="transmembrane region" description="Helical" evidence="7">
    <location>
        <begin position="308"/>
        <end position="325"/>
    </location>
</feature>
<keyword evidence="10" id="KW-1185">Reference proteome</keyword>
<keyword evidence="3 7" id="KW-1133">Transmembrane helix</keyword>
<dbReference type="InterPro" id="IPR050846">
    <property type="entry name" value="TLCD"/>
</dbReference>
<dbReference type="PANTHER" id="PTHR13439">
    <property type="entry name" value="CT120 PROTEIN"/>
    <property type="match status" value="1"/>
</dbReference>
<comment type="subcellular location">
    <subcellularLocation>
        <location evidence="1">Membrane</location>
        <topology evidence="1">Multi-pass membrane protein</topology>
    </subcellularLocation>
</comment>
<evidence type="ECO:0000259" key="8">
    <source>
        <dbReference type="PROSITE" id="PS50922"/>
    </source>
</evidence>
<feature type="transmembrane region" description="Helical" evidence="7">
    <location>
        <begin position="192"/>
        <end position="211"/>
    </location>
</feature>
<proteinExistence type="predicted"/>
<sequence>MEPSFLLFAPTAHVQTRPAGGRWTQLATVPSPRGVVVLPIPNQPSPSTFAWSTPVVARSFVRESRRRPWSEAEPQRNPQGEGRIARSKAATIPQQVPTQSALSSHPESQTQVLNLEAYRGLCFLHLCRALQAKRREVEDGEAGSAGFLEACRGLGGAYSRSCCCCFHLSPARWSIGAARGGMDGSFGPQERILWPASVLAGVVMCGVAYEMTRKVSSRCFKGYSRLSHMQKVEWNNRAFSTFHALVAAAISFYLVVISDLFNEDVNNGVIIDRKSWLSDAMFGVSIGYFLIDLAMILWYFPSLGGKEYLLHHGLSMYAIGLALLSGKAHMYILMVLFTEVTTPFVNLRWYLDVSGQKNCNLYLYNGVALFVGWLVARIILFVYLFAHLYFRYDQARSIFTLGFYSLVAVPSAVSVMNVFWFWKILKGMVKTLSTRRKHSENGKTN</sequence>
<dbReference type="GO" id="GO:0005783">
    <property type="term" value="C:endoplasmic reticulum"/>
    <property type="evidence" value="ECO:0007669"/>
    <property type="project" value="TreeGrafter"/>
</dbReference>
<evidence type="ECO:0000256" key="6">
    <source>
        <dbReference type="SAM" id="MobiDB-lite"/>
    </source>
</evidence>
<feature type="domain" description="TLC" evidence="8">
    <location>
        <begin position="229"/>
        <end position="433"/>
    </location>
</feature>
<organism evidence="9 10">
    <name type="scientific">Panicum virgatum</name>
    <name type="common">Blackwell switchgrass</name>
    <dbReference type="NCBI Taxonomy" id="38727"/>
    <lineage>
        <taxon>Eukaryota</taxon>
        <taxon>Viridiplantae</taxon>
        <taxon>Streptophyta</taxon>
        <taxon>Embryophyta</taxon>
        <taxon>Tracheophyta</taxon>
        <taxon>Spermatophyta</taxon>
        <taxon>Magnoliopsida</taxon>
        <taxon>Liliopsida</taxon>
        <taxon>Poales</taxon>
        <taxon>Poaceae</taxon>
        <taxon>PACMAD clade</taxon>
        <taxon>Panicoideae</taxon>
        <taxon>Panicodae</taxon>
        <taxon>Paniceae</taxon>
        <taxon>Panicinae</taxon>
        <taxon>Panicum</taxon>
        <taxon>Panicum sect. Hiantes</taxon>
    </lineage>
</organism>
<feature type="transmembrane region" description="Helical" evidence="7">
    <location>
        <begin position="363"/>
        <end position="386"/>
    </location>
</feature>
<evidence type="ECO:0000256" key="2">
    <source>
        <dbReference type="ARBA" id="ARBA00022692"/>
    </source>
</evidence>
<dbReference type="GO" id="GO:0055088">
    <property type="term" value="P:lipid homeostasis"/>
    <property type="evidence" value="ECO:0007669"/>
    <property type="project" value="TreeGrafter"/>
</dbReference>
<dbReference type="AlphaFoldDB" id="A0A8T0S7N9"/>
<evidence type="ECO:0000256" key="4">
    <source>
        <dbReference type="ARBA" id="ARBA00023136"/>
    </source>
</evidence>
<dbReference type="PROSITE" id="PS50922">
    <property type="entry name" value="TLC"/>
    <property type="match status" value="1"/>
</dbReference>
<gene>
    <name evidence="9" type="ORF">PVAP13_5NG557900</name>
</gene>
<evidence type="ECO:0000256" key="3">
    <source>
        <dbReference type="ARBA" id="ARBA00022989"/>
    </source>
</evidence>
<feature type="transmembrane region" description="Helical" evidence="7">
    <location>
        <begin position="398"/>
        <end position="422"/>
    </location>
</feature>
<protein>
    <recommendedName>
        <fullName evidence="8">TLC domain-containing protein</fullName>
    </recommendedName>
</protein>
<dbReference type="InterPro" id="IPR006634">
    <property type="entry name" value="TLC-dom"/>
</dbReference>
<evidence type="ECO:0000256" key="7">
    <source>
        <dbReference type="SAM" id="Phobius"/>
    </source>
</evidence>
<keyword evidence="2 5" id="KW-0812">Transmembrane</keyword>
<dbReference type="Proteomes" id="UP000823388">
    <property type="component" value="Chromosome 5N"/>
</dbReference>
<evidence type="ECO:0000256" key="5">
    <source>
        <dbReference type="PROSITE-ProRule" id="PRU00205"/>
    </source>
</evidence>
<feature type="transmembrane region" description="Helical" evidence="7">
    <location>
        <begin position="331"/>
        <end position="351"/>
    </location>
</feature>
<evidence type="ECO:0000256" key="1">
    <source>
        <dbReference type="ARBA" id="ARBA00004141"/>
    </source>
</evidence>
<dbReference type="SMART" id="SM00724">
    <property type="entry name" value="TLC"/>
    <property type="match status" value="1"/>
</dbReference>
<feature type="transmembrane region" description="Helical" evidence="7">
    <location>
        <begin position="238"/>
        <end position="261"/>
    </location>
</feature>
<accession>A0A8T0S7N9</accession>
<feature type="region of interest" description="Disordered" evidence="6">
    <location>
        <begin position="64"/>
        <end position="84"/>
    </location>
</feature>
<feature type="transmembrane region" description="Helical" evidence="7">
    <location>
        <begin position="281"/>
        <end position="301"/>
    </location>
</feature>
<dbReference type="GO" id="GO:0016020">
    <property type="term" value="C:membrane"/>
    <property type="evidence" value="ECO:0007669"/>
    <property type="project" value="UniProtKB-SubCell"/>
</dbReference>
<reference evidence="9" key="1">
    <citation type="submission" date="2020-05" db="EMBL/GenBank/DDBJ databases">
        <title>WGS assembly of Panicum virgatum.</title>
        <authorList>
            <person name="Lovell J.T."/>
            <person name="Jenkins J."/>
            <person name="Shu S."/>
            <person name="Juenger T.E."/>
            <person name="Schmutz J."/>
        </authorList>
    </citation>
    <scope>NUCLEOTIDE SEQUENCE</scope>
    <source>
        <strain evidence="9">AP13</strain>
    </source>
</reference>
<keyword evidence="4 5" id="KW-0472">Membrane</keyword>
<dbReference type="PANTHER" id="PTHR13439:SF0">
    <property type="entry name" value="TOPOISOMERASE I DAMAGE AFFECTED PROTEIN 4"/>
    <property type="match status" value="1"/>
</dbReference>
<dbReference type="Pfam" id="PF03798">
    <property type="entry name" value="TRAM_LAG1_CLN8"/>
    <property type="match status" value="1"/>
</dbReference>
<evidence type="ECO:0000313" key="10">
    <source>
        <dbReference type="Proteomes" id="UP000823388"/>
    </source>
</evidence>
<name>A0A8T0S7N9_PANVG</name>
<dbReference type="EMBL" id="CM029046">
    <property type="protein sequence ID" value="KAG2592529.1"/>
    <property type="molecule type" value="Genomic_DNA"/>
</dbReference>
<evidence type="ECO:0000313" key="9">
    <source>
        <dbReference type="EMBL" id="KAG2592529.1"/>
    </source>
</evidence>
<comment type="caution">
    <text evidence="9">The sequence shown here is derived from an EMBL/GenBank/DDBJ whole genome shotgun (WGS) entry which is preliminary data.</text>
</comment>